<dbReference type="AlphaFoldDB" id="A0A382JVQ9"/>
<feature type="non-terminal residue" evidence="1">
    <location>
        <position position="1"/>
    </location>
</feature>
<organism evidence="1">
    <name type="scientific">marine metagenome</name>
    <dbReference type="NCBI Taxonomy" id="408172"/>
    <lineage>
        <taxon>unclassified sequences</taxon>
        <taxon>metagenomes</taxon>
        <taxon>ecological metagenomes</taxon>
    </lineage>
</organism>
<name>A0A382JVQ9_9ZZZZ</name>
<reference evidence="1" key="1">
    <citation type="submission" date="2018-05" db="EMBL/GenBank/DDBJ databases">
        <authorList>
            <person name="Lanie J.A."/>
            <person name="Ng W.-L."/>
            <person name="Kazmierczak K.M."/>
            <person name="Andrzejewski T.M."/>
            <person name="Davidsen T.M."/>
            <person name="Wayne K.J."/>
            <person name="Tettelin H."/>
            <person name="Glass J.I."/>
            <person name="Rusch D."/>
            <person name="Podicherti R."/>
            <person name="Tsui H.-C.T."/>
            <person name="Winkler M.E."/>
        </authorList>
    </citation>
    <scope>NUCLEOTIDE SEQUENCE</scope>
</reference>
<dbReference type="EMBL" id="UINC01076627">
    <property type="protein sequence ID" value="SVC15968.1"/>
    <property type="molecule type" value="Genomic_DNA"/>
</dbReference>
<accession>A0A382JVQ9</accession>
<sequence length="40" mass="4149">GVFIIIPKKDAIEADLTVEEGLKAVISGGLLAPEQSPLDT</sequence>
<evidence type="ECO:0000313" key="1">
    <source>
        <dbReference type="EMBL" id="SVC15968.1"/>
    </source>
</evidence>
<protein>
    <submittedName>
        <fullName evidence="1">Uncharacterized protein</fullName>
    </submittedName>
</protein>
<gene>
    <name evidence="1" type="ORF">METZ01_LOCUS268822</name>
</gene>
<proteinExistence type="predicted"/>